<evidence type="ECO:0000256" key="1">
    <source>
        <dbReference type="SAM" id="MobiDB-lite"/>
    </source>
</evidence>
<dbReference type="RefSeq" id="WP_345438800.1">
    <property type="nucleotide sequence ID" value="NZ_BAABHK010000016.1"/>
</dbReference>
<name>A0ABP8UQT3_9ACTN</name>
<evidence type="ECO:0000313" key="3">
    <source>
        <dbReference type="Proteomes" id="UP001501442"/>
    </source>
</evidence>
<reference evidence="3" key="1">
    <citation type="journal article" date="2019" name="Int. J. Syst. Evol. Microbiol.">
        <title>The Global Catalogue of Microorganisms (GCM) 10K type strain sequencing project: providing services to taxonomists for standard genome sequencing and annotation.</title>
        <authorList>
            <consortium name="The Broad Institute Genomics Platform"/>
            <consortium name="The Broad Institute Genome Sequencing Center for Infectious Disease"/>
            <person name="Wu L."/>
            <person name="Ma J."/>
        </authorList>
    </citation>
    <scope>NUCLEOTIDE SEQUENCE [LARGE SCALE GENOMIC DNA]</scope>
    <source>
        <strain evidence="3">JCM 17939</strain>
    </source>
</reference>
<evidence type="ECO:0000313" key="2">
    <source>
        <dbReference type="EMBL" id="GAA4635819.1"/>
    </source>
</evidence>
<feature type="region of interest" description="Disordered" evidence="1">
    <location>
        <begin position="157"/>
        <end position="191"/>
    </location>
</feature>
<protein>
    <submittedName>
        <fullName evidence="2">Uncharacterized protein</fullName>
    </submittedName>
</protein>
<dbReference type="EMBL" id="BAABHK010000016">
    <property type="protein sequence ID" value="GAA4635819.1"/>
    <property type="molecule type" value="Genomic_DNA"/>
</dbReference>
<proteinExistence type="predicted"/>
<sequence length="191" mass="20900">MYDGYDTVALADGDLRWVFPDALGSERVMELLDEAEGLIGDLADHLGVRAGLGGRTGSGLEYVRSGGFEAAGVFGMVEVGEVSFRAGMSFPRRCAWDLRWGPPWLVEASIEVIHPPEFDCGIHTIEEMSRGFRDSPLEAAHELVQVSRWLHERGTTQPISSWQGRIRPGDNGTNLDGTPAECSRPRGNSEN</sequence>
<keyword evidence="3" id="KW-1185">Reference proteome</keyword>
<comment type="caution">
    <text evidence="2">The sequence shown here is derived from an EMBL/GenBank/DDBJ whole genome shotgun (WGS) entry which is preliminary data.</text>
</comment>
<gene>
    <name evidence="2" type="ORF">GCM10023196_082980</name>
</gene>
<organism evidence="2 3">
    <name type="scientific">Actinoallomurus vinaceus</name>
    <dbReference type="NCBI Taxonomy" id="1080074"/>
    <lineage>
        <taxon>Bacteria</taxon>
        <taxon>Bacillati</taxon>
        <taxon>Actinomycetota</taxon>
        <taxon>Actinomycetes</taxon>
        <taxon>Streptosporangiales</taxon>
        <taxon>Thermomonosporaceae</taxon>
        <taxon>Actinoallomurus</taxon>
    </lineage>
</organism>
<accession>A0ABP8UQT3</accession>
<dbReference type="Proteomes" id="UP001501442">
    <property type="component" value="Unassembled WGS sequence"/>
</dbReference>